<keyword evidence="2" id="KW-1185">Reference proteome</keyword>
<dbReference type="Proteomes" id="UP001501791">
    <property type="component" value="Unassembled WGS sequence"/>
</dbReference>
<sequence length="131" mass="14421">MSEDARSDVEKVLDGEMRYDDLGTEEEQAVVRKVVDERIREDIASLNFEAEFIAQGRAWTDVDADGKPILRAPTESGDIDLPTGELGDLNARVAGHIFEGETATHRRQVTADRANPRGVEVPVFDLGDLAL</sequence>
<comment type="caution">
    <text evidence="1">The sequence shown here is derived from an EMBL/GenBank/DDBJ whole genome shotgun (WGS) entry which is preliminary data.</text>
</comment>
<name>A0ABP4NPY1_9MICO</name>
<accession>A0ABP4NPY1</accession>
<evidence type="ECO:0000313" key="1">
    <source>
        <dbReference type="EMBL" id="GAA1563922.1"/>
    </source>
</evidence>
<evidence type="ECO:0000313" key="2">
    <source>
        <dbReference type="Proteomes" id="UP001501791"/>
    </source>
</evidence>
<proteinExistence type="predicted"/>
<organism evidence="1 2">
    <name type="scientific">Brevibacterium picturae</name>
    <dbReference type="NCBI Taxonomy" id="260553"/>
    <lineage>
        <taxon>Bacteria</taxon>
        <taxon>Bacillati</taxon>
        <taxon>Actinomycetota</taxon>
        <taxon>Actinomycetes</taxon>
        <taxon>Micrococcales</taxon>
        <taxon>Brevibacteriaceae</taxon>
        <taxon>Brevibacterium</taxon>
    </lineage>
</organism>
<protein>
    <submittedName>
        <fullName evidence="1">Uncharacterized protein</fullName>
    </submittedName>
</protein>
<dbReference type="EMBL" id="BAAALY010000039">
    <property type="protein sequence ID" value="GAA1563922.1"/>
    <property type="molecule type" value="Genomic_DNA"/>
</dbReference>
<gene>
    <name evidence="1" type="ORF">GCM10009691_41480</name>
</gene>
<reference evidence="2" key="1">
    <citation type="journal article" date="2019" name="Int. J. Syst. Evol. Microbiol.">
        <title>The Global Catalogue of Microorganisms (GCM) 10K type strain sequencing project: providing services to taxonomists for standard genome sequencing and annotation.</title>
        <authorList>
            <consortium name="The Broad Institute Genomics Platform"/>
            <consortium name="The Broad Institute Genome Sequencing Center for Infectious Disease"/>
            <person name="Wu L."/>
            <person name="Ma J."/>
        </authorList>
    </citation>
    <scope>NUCLEOTIDE SEQUENCE [LARGE SCALE GENOMIC DNA]</scope>
    <source>
        <strain evidence="2">JCM 13319</strain>
    </source>
</reference>